<dbReference type="Proteomes" id="UP000619788">
    <property type="component" value="Unassembled WGS sequence"/>
</dbReference>
<dbReference type="EMBL" id="BOOJ01000036">
    <property type="protein sequence ID" value="GIH93776.1"/>
    <property type="molecule type" value="Genomic_DNA"/>
</dbReference>
<sequence>MVQVFCSDTFSLSRVAALYRSIESMQPHTAHSARLHIPSAVDLPTEEAGPAVMGGPSALIPEPECPHRR</sequence>
<evidence type="ECO:0000313" key="3">
    <source>
        <dbReference type="Proteomes" id="UP000619788"/>
    </source>
</evidence>
<gene>
    <name evidence="2" type="ORF">Psi01_44060</name>
</gene>
<protein>
    <submittedName>
        <fullName evidence="2">Uncharacterized protein</fullName>
    </submittedName>
</protein>
<dbReference type="AlphaFoldDB" id="A0A8J3SFR9"/>
<keyword evidence="3" id="KW-1185">Reference proteome</keyword>
<evidence type="ECO:0000313" key="2">
    <source>
        <dbReference type="EMBL" id="GIH93776.1"/>
    </source>
</evidence>
<feature type="region of interest" description="Disordered" evidence="1">
    <location>
        <begin position="46"/>
        <end position="69"/>
    </location>
</feature>
<reference evidence="2 3" key="1">
    <citation type="submission" date="2021-01" db="EMBL/GenBank/DDBJ databases">
        <title>Whole genome shotgun sequence of Planobispora siamensis NBRC 107568.</title>
        <authorList>
            <person name="Komaki H."/>
            <person name="Tamura T."/>
        </authorList>
    </citation>
    <scope>NUCLEOTIDE SEQUENCE [LARGE SCALE GENOMIC DNA]</scope>
    <source>
        <strain evidence="2 3">NBRC 107568</strain>
    </source>
</reference>
<organism evidence="2 3">
    <name type="scientific">Planobispora siamensis</name>
    <dbReference type="NCBI Taxonomy" id="936338"/>
    <lineage>
        <taxon>Bacteria</taxon>
        <taxon>Bacillati</taxon>
        <taxon>Actinomycetota</taxon>
        <taxon>Actinomycetes</taxon>
        <taxon>Streptosporangiales</taxon>
        <taxon>Streptosporangiaceae</taxon>
        <taxon>Planobispora</taxon>
    </lineage>
</organism>
<proteinExistence type="predicted"/>
<name>A0A8J3SFR9_9ACTN</name>
<accession>A0A8J3SFR9</accession>
<evidence type="ECO:0000256" key="1">
    <source>
        <dbReference type="SAM" id="MobiDB-lite"/>
    </source>
</evidence>
<comment type="caution">
    <text evidence="2">The sequence shown here is derived from an EMBL/GenBank/DDBJ whole genome shotgun (WGS) entry which is preliminary data.</text>
</comment>